<protein>
    <submittedName>
        <fullName evidence="2">Uncharacterized protein</fullName>
    </submittedName>
</protein>
<comment type="caution">
    <text evidence="2">The sequence shown here is derived from an EMBL/GenBank/DDBJ whole genome shotgun (WGS) entry which is preliminary data.</text>
</comment>
<proteinExistence type="predicted"/>
<dbReference type="AlphaFoldDB" id="A0AA88AHD4"/>
<reference evidence="2" key="1">
    <citation type="submission" date="2023-07" db="EMBL/GenBank/DDBJ databases">
        <title>draft genome sequence of fig (Ficus carica).</title>
        <authorList>
            <person name="Takahashi T."/>
            <person name="Nishimura K."/>
        </authorList>
    </citation>
    <scope>NUCLEOTIDE SEQUENCE</scope>
</reference>
<gene>
    <name evidence="2" type="ORF">TIFTF001_021781</name>
</gene>
<evidence type="ECO:0000256" key="1">
    <source>
        <dbReference type="SAM" id="MobiDB-lite"/>
    </source>
</evidence>
<name>A0AA88AHD4_FICCA</name>
<evidence type="ECO:0000313" key="2">
    <source>
        <dbReference type="EMBL" id="GMN52624.1"/>
    </source>
</evidence>
<evidence type="ECO:0000313" key="3">
    <source>
        <dbReference type="Proteomes" id="UP001187192"/>
    </source>
</evidence>
<accession>A0AA88AHD4</accession>
<feature type="compositionally biased region" description="Gly residues" evidence="1">
    <location>
        <begin position="89"/>
        <end position="99"/>
    </location>
</feature>
<feature type="region of interest" description="Disordered" evidence="1">
    <location>
        <begin position="77"/>
        <end position="99"/>
    </location>
</feature>
<sequence>MERLASNRDRDFTAILAISRSAILREREEVAARHSGNAGDRDGGMWIRGRISDWCFATSAMLLGKDGAFLFIVGKGEGDGNEDEDGTRSEGGGVWESIS</sequence>
<dbReference type="EMBL" id="BTGU01000042">
    <property type="protein sequence ID" value="GMN52624.1"/>
    <property type="molecule type" value="Genomic_DNA"/>
</dbReference>
<dbReference type="Proteomes" id="UP001187192">
    <property type="component" value="Unassembled WGS sequence"/>
</dbReference>
<keyword evidence="3" id="KW-1185">Reference proteome</keyword>
<organism evidence="2 3">
    <name type="scientific">Ficus carica</name>
    <name type="common">Common fig</name>
    <dbReference type="NCBI Taxonomy" id="3494"/>
    <lineage>
        <taxon>Eukaryota</taxon>
        <taxon>Viridiplantae</taxon>
        <taxon>Streptophyta</taxon>
        <taxon>Embryophyta</taxon>
        <taxon>Tracheophyta</taxon>
        <taxon>Spermatophyta</taxon>
        <taxon>Magnoliopsida</taxon>
        <taxon>eudicotyledons</taxon>
        <taxon>Gunneridae</taxon>
        <taxon>Pentapetalae</taxon>
        <taxon>rosids</taxon>
        <taxon>fabids</taxon>
        <taxon>Rosales</taxon>
        <taxon>Moraceae</taxon>
        <taxon>Ficeae</taxon>
        <taxon>Ficus</taxon>
    </lineage>
</organism>